<dbReference type="PROSITE" id="PS50927">
    <property type="entry name" value="BULB_LECTIN"/>
    <property type="match status" value="1"/>
</dbReference>
<dbReference type="CDD" id="cd00028">
    <property type="entry name" value="B_lectin"/>
    <property type="match status" value="1"/>
</dbReference>
<dbReference type="PROSITE" id="PS00107">
    <property type="entry name" value="PROTEIN_KINASE_ATP"/>
    <property type="match status" value="1"/>
</dbReference>
<evidence type="ECO:0000256" key="7">
    <source>
        <dbReference type="ARBA" id="ARBA00048679"/>
    </source>
</evidence>
<dbReference type="InterPro" id="IPR000858">
    <property type="entry name" value="S_locus_glycoprot_dom"/>
</dbReference>
<dbReference type="InterPro" id="IPR011009">
    <property type="entry name" value="Kinase-like_dom_sf"/>
</dbReference>
<evidence type="ECO:0000256" key="1">
    <source>
        <dbReference type="ARBA" id="ARBA00004479"/>
    </source>
</evidence>
<evidence type="ECO:0000256" key="4">
    <source>
        <dbReference type="ARBA" id="ARBA00023157"/>
    </source>
</evidence>
<dbReference type="SUPFAM" id="SSF56112">
    <property type="entry name" value="Protein kinase-like (PK-like)"/>
    <property type="match status" value="1"/>
</dbReference>
<dbReference type="PANTHER" id="PTHR32444:SF233">
    <property type="entry name" value="SERINE_THREONINE-PROTEIN KINASE"/>
    <property type="match status" value="1"/>
</dbReference>
<name>M8AS65_AEGTA</name>
<dbReference type="EC" id="2.7.11.1" evidence="2"/>
<dbReference type="InterPro" id="IPR001245">
    <property type="entry name" value="Ser-Thr/Tyr_kinase_cat_dom"/>
</dbReference>
<evidence type="ECO:0000256" key="6">
    <source>
        <dbReference type="ARBA" id="ARBA00047899"/>
    </source>
</evidence>
<evidence type="ECO:0000256" key="2">
    <source>
        <dbReference type="ARBA" id="ARBA00012513"/>
    </source>
</evidence>
<dbReference type="SUPFAM" id="SSF51110">
    <property type="entry name" value="alpha-D-mannose-specific plant lectins"/>
    <property type="match status" value="1"/>
</dbReference>
<sequence length="505" mass="55118">MRPTRQLVLLLFLACILLLSAQTAGSDKLEIGQNLTDGDTLVSAGGSFTLGFFSPGASTKRYLGIWFSVSNDTVYWVANRADPLGDMSGMLVFNGGGTLLLLDGSRRTVWSSDFSGGASAAAAQLLESGNLVSFDHPSDSLLSGMKLGRNFWRGAEWQLTSWRSADDPSPGDYRRTLESSGLPEIVTWYGGVKTYRTGPWNGVYFNGVPEALTYQDRYPLHVTGLTARPMEITYGYTAVPGAPLTRVVVNHTGVAGRLVWDASTQAWVSFFSKGARDSTCDAYGKCGAFGLCDPEAASSSFCGCVPGFSPVSPAAWQMKLYAGGCQVAWPFFVLKELTRFALAAIDVADGRAIPQNLSMGAIPSVNLATIKHVTRNFSESNIIGQGGFGVVYKGQLTGGRMIAVKRLKQSALTRKGKKDFAREVEVMAGLRHNNLVRLLAYCNEGKERILVYKYMENKSLNVYIFGTRCSLKLNNFLSNCVMDIQLSHEIFLRSKHIMHSYFTFV</sequence>
<dbReference type="InterPro" id="IPR017441">
    <property type="entry name" value="Protein_kinase_ATP_BS"/>
</dbReference>
<dbReference type="AlphaFoldDB" id="M8AS65"/>
<dbReference type="Pfam" id="PF00954">
    <property type="entry name" value="S_locus_glycop"/>
    <property type="match status" value="1"/>
</dbReference>
<dbReference type="InterPro" id="IPR000719">
    <property type="entry name" value="Prot_kinase_dom"/>
</dbReference>
<dbReference type="GO" id="GO:0004674">
    <property type="term" value="F:protein serine/threonine kinase activity"/>
    <property type="evidence" value="ECO:0007669"/>
    <property type="project" value="UniProtKB-EC"/>
</dbReference>
<dbReference type="InterPro" id="IPR001480">
    <property type="entry name" value="Bulb-type_lectin_dom"/>
</dbReference>
<dbReference type="SMART" id="SM00219">
    <property type="entry name" value="TyrKc"/>
    <property type="match status" value="1"/>
</dbReference>
<protein>
    <recommendedName>
        <fullName evidence="2">non-specific serine/threonine protein kinase</fullName>
        <ecNumber evidence="2">2.7.11.1</ecNumber>
    </recommendedName>
</protein>
<dbReference type="PANTHER" id="PTHR32444">
    <property type="entry name" value="BULB-TYPE LECTIN DOMAIN-CONTAINING PROTEIN"/>
    <property type="match status" value="1"/>
</dbReference>
<comment type="subcellular location">
    <subcellularLocation>
        <location evidence="1">Membrane</location>
        <topology evidence="1">Single-pass type I membrane protein</topology>
    </subcellularLocation>
</comment>
<evidence type="ECO:0000256" key="5">
    <source>
        <dbReference type="ARBA" id="ARBA00023170"/>
    </source>
</evidence>
<dbReference type="GO" id="GO:0051707">
    <property type="term" value="P:response to other organism"/>
    <property type="evidence" value="ECO:0007669"/>
    <property type="project" value="UniProtKB-ARBA"/>
</dbReference>
<dbReference type="GO" id="GO:0048544">
    <property type="term" value="P:recognition of pollen"/>
    <property type="evidence" value="ECO:0007669"/>
    <property type="project" value="InterPro"/>
</dbReference>
<dbReference type="Gene3D" id="2.90.10.10">
    <property type="entry name" value="Bulb-type lectin domain"/>
    <property type="match status" value="1"/>
</dbReference>
<dbReference type="FunFam" id="2.90.10.10:FF:000005">
    <property type="entry name" value="G-type lectin S-receptor-like serine/threonine-protein kinase"/>
    <property type="match status" value="1"/>
</dbReference>
<organism evidence="8">
    <name type="scientific">Aegilops tauschii</name>
    <name type="common">Tausch's goatgrass</name>
    <name type="synonym">Aegilops squarrosa</name>
    <dbReference type="NCBI Taxonomy" id="37682"/>
    <lineage>
        <taxon>Eukaryota</taxon>
        <taxon>Viridiplantae</taxon>
        <taxon>Streptophyta</taxon>
        <taxon>Embryophyta</taxon>
        <taxon>Tracheophyta</taxon>
        <taxon>Spermatophyta</taxon>
        <taxon>Magnoliopsida</taxon>
        <taxon>Liliopsida</taxon>
        <taxon>Poales</taxon>
        <taxon>Poaceae</taxon>
        <taxon>BOP clade</taxon>
        <taxon>Pooideae</taxon>
        <taxon>Triticodae</taxon>
        <taxon>Triticeae</taxon>
        <taxon>Triticinae</taxon>
        <taxon>Aegilops</taxon>
    </lineage>
</organism>
<dbReference type="Pfam" id="PF01453">
    <property type="entry name" value="B_lectin"/>
    <property type="match status" value="1"/>
</dbReference>
<keyword evidence="5" id="KW-0675">Receptor</keyword>
<evidence type="ECO:0000256" key="3">
    <source>
        <dbReference type="ARBA" id="ARBA00022729"/>
    </source>
</evidence>
<reference evidence="8" key="1">
    <citation type="submission" date="2015-06" db="UniProtKB">
        <authorList>
            <consortium name="EnsemblPlants"/>
        </authorList>
    </citation>
    <scope>IDENTIFICATION</scope>
</reference>
<accession>M8AS65</accession>
<dbReference type="GO" id="GO:0016020">
    <property type="term" value="C:membrane"/>
    <property type="evidence" value="ECO:0007669"/>
    <property type="project" value="UniProtKB-SubCell"/>
</dbReference>
<dbReference type="GO" id="GO:0004713">
    <property type="term" value="F:protein tyrosine kinase activity"/>
    <property type="evidence" value="ECO:0007669"/>
    <property type="project" value="InterPro"/>
</dbReference>
<dbReference type="Gene3D" id="3.30.200.20">
    <property type="entry name" value="Phosphorylase Kinase, domain 1"/>
    <property type="match status" value="1"/>
</dbReference>
<keyword evidence="3" id="KW-0732">Signal</keyword>
<comment type="catalytic activity">
    <reaction evidence="6">
        <text>L-threonyl-[protein] + ATP = O-phospho-L-threonyl-[protein] + ADP + H(+)</text>
        <dbReference type="Rhea" id="RHEA:46608"/>
        <dbReference type="Rhea" id="RHEA-COMP:11060"/>
        <dbReference type="Rhea" id="RHEA-COMP:11605"/>
        <dbReference type="ChEBI" id="CHEBI:15378"/>
        <dbReference type="ChEBI" id="CHEBI:30013"/>
        <dbReference type="ChEBI" id="CHEBI:30616"/>
        <dbReference type="ChEBI" id="CHEBI:61977"/>
        <dbReference type="ChEBI" id="CHEBI:456216"/>
        <dbReference type="EC" id="2.7.11.1"/>
    </reaction>
</comment>
<dbReference type="GO" id="GO:0005524">
    <property type="term" value="F:ATP binding"/>
    <property type="evidence" value="ECO:0007669"/>
    <property type="project" value="UniProtKB-UniRule"/>
</dbReference>
<dbReference type="SMART" id="SM00108">
    <property type="entry name" value="B_lectin"/>
    <property type="match status" value="1"/>
</dbReference>
<proteinExistence type="predicted"/>
<dbReference type="PROSITE" id="PS50011">
    <property type="entry name" value="PROTEIN_KINASE_DOM"/>
    <property type="match status" value="1"/>
</dbReference>
<dbReference type="FunFam" id="3.30.200.20:FF:000591">
    <property type="entry name" value="Serine/threonine-protein kinase"/>
    <property type="match status" value="1"/>
</dbReference>
<dbReference type="EnsemblPlants" id="EMT07322">
    <property type="protein sequence ID" value="EMT07322"/>
    <property type="gene ID" value="F775_20727"/>
</dbReference>
<dbReference type="InterPro" id="IPR020635">
    <property type="entry name" value="Tyr_kinase_cat_dom"/>
</dbReference>
<dbReference type="Pfam" id="PF07714">
    <property type="entry name" value="PK_Tyr_Ser-Thr"/>
    <property type="match status" value="1"/>
</dbReference>
<dbReference type="InterPro" id="IPR036426">
    <property type="entry name" value="Bulb-type_lectin_dom_sf"/>
</dbReference>
<comment type="catalytic activity">
    <reaction evidence="7">
        <text>L-seryl-[protein] + ATP = O-phospho-L-seryl-[protein] + ADP + H(+)</text>
        <dbReference type="Rhea" id="RHEA:17989"/>
        <dbReference type="Rhea" id="RHEA-COMP:9863"/>
        <dbReference type="Rhea" id="RHEA-COMP:11604"/>
        <dbReference type="ChEBI" id="CHEBI:15378"/>
        <dbReference type="ChEBI" id="CHEBI:29999"/>
        <dbReference type="ChEBI" id="CHEBI:30616"/>
        <dbReference type="ChEBI" id="CHEBI:83421"/>
        <dbReference type="ChEBI" id="CHEBI:456216"/>
        <dbReference type="EC" id="2.7.11.1"/>
    </reaction>
</comment>
<keyword evidence="4" id="KW-1015">Disulfide bond</keyword>
<evidence type="ECO:0000313" key="8">
    <source>
        <dbReference type="EnsemblPlants" id="EMT07322"/>
    </source>
</evidence>